<evidence type="ECO:0000313" key="5">
    <source>
        <dbReference type="EMBL" id="SUO95371.1"/>
    </source>
</evidence>
<dbReference type="Gene3D" id="3.40.50.1000">
    <property type="entry name" value="HAD superfamily/HAD-like"/>
    <property type="match status" value="1"/>
</dbReference>
<evidence type="ECO:0000313" key="6">
    <source>
        <dbReference type="Proteomes" id="UP000254601"/>
    </source>
</evidence>
<dbReference type="GO" id="GO:0005829">
    <property type="term" value="C:cytosol"/>
    <property type="evidence" value="ECO:0007669"/>
    <property type="project" value="TreeGrafter"/>
</dbReference>
<proteinExistence type="predicted"/>
<name>A0A380MUH6_9GAMM</name>
<dbReference type="InterPro" id="IPR036412">
    <property type="entry name" value="HAD-like_sf"/>
</dbReference>
<keyword evidence="3" id="KW-0460">Magnesium</keyword>
<accession>A0A380MUH6</accession>
<dbReference type="RefSeq" id="WP_072576038.1">
    <property type="nucleotide sequence ID" value="NZ_LWHB01000045.1"/>
</dbReference>
<keyword evidence="1" id="KW-0479">Metal-binding</keyword>
<gene>
    <name evidence="5" type="primary">gph_2</name>
    <name evidence="5" type="ORF">NCTC13337_01269</name>
</gene>
<dbReference type="InterPro" id="IPR023198">
    <property type="entry name" value="PGP-like_dom2"/>
</dbReference>
<dbReference type="EMBL" id="UHIC01000001">
    <property type="protein sequence ID" value="SUO95371.1"/>
    <property type="molecule type" value="Genomic_DNA"/>
</dbReference>
<dbReference type="PANTHER" id="PTHR43434:SF23">
    <property type="entry name" value="PHOSPHOGLYCOLATE PHOSPHATASE"/>
    <property type="match status" value="1"/>
</dbReference>
<sequence length="222" mass="24462">MLNFAYDAVFFDLDGTLYDTAKDIIPTIIATCEQANISPAAYEEIAPMSAYSSRHMLAAALRTSLTDERLDKLMPIFYQLYTEQAGKIARPFPGIEALIQFLEQHKIAWGIVTNKATQPTKALLKRQHLTHRLSALVCADTLPYAKPYPDPILLACAQCNIAPNRAIFLGDAPSDIQAGNAAGVTTVACLWGYLTQDAQPENWSADFLIHHPNDLLSLLNTL</sequence>
<dbReference type="OrthoDB" id="9776368at2"/>
<dbReference type="GO" id="GO:0008967">
    <property type="term" value="F:phosphoglycolate phosphatase activity"/>
    <property type="evidence" value="ECO:0007669"/>
    <property type="project" value="UniProtKB-EC"/>
</dbReference>
<dbReference type="InterPro" id="IPR023214">
    <property type="entry name" value="HAD_sf"/>
</dbReference>
<dbReference type="AlphaFoldDB" id="A0A380MUH6"/>
<keyword evidence="2 5" id="KW-0378">Hydrolase</keyword>
<dbReference type="InterPro" id="IPR050155">
    <property type="entry name" value="HAD-like_hydrolase_sf"/>
</dbReference>
<dbReference type="SUPFAM" id="SSF56784">
    <property type="entry name" value="HAD-like"/>
    <property type="match status" value="1"/>
</dbReference>
<evidence type="ECO:0000256" key="1">
    <source>
        <dbReference type="ARBA" id="ARBA00022723"/>
    </source>
</evidence>
<evidence type="ECO:0000256" key="3">
    <source>
        <dbReference type="ARBA" id="ARBA00022842"/>
    </source>
</evidence>
<dbReference type="GO" id="GO:0046872">
    <property type="term" value="F:metal ion binding"/>
    <property type="evidence" value="ECO:0007669"/>
    <property type="project" value="UniProtKB-KW"/>
</dbReference>
<keyword evidence="6" id="KW-1185">Reference proteome</keyword>
<dbReference type="InterPro" id="IPR041492">
    <property type="entry name" value="HAD_2"/>
</dbReference>
<evidence type="ECO:0000256" key="4">
    <source>
        <dbReference type="ARBA" id="ARBA00023277"/>
    </source>
</evidence>
<dbReference type="Gene3D" id="1.10.150.240">
    <property type="entry name" value="Putative phosphatase, domain 2"/>
    <property type="match status" value="1"/>
</dbReference>
<dbReference type="EC" id="3.1.3.18" evidence="5"/>
<dbReference type="PANTHER" id="PTHR43434">
    <property type="entry name" value="PHOSPHOGLYCOLATE PHOSPHATASE"/>
    <property type="match status" value="1"/>
</dbReference>
<dbReference type="GO" id="GO:0006281">
    <property type="term" value="P:DNA repair"/>
    <property type="evidence" value="ECO:0007669"/>
    <property type="project" value="TreeGrafter"/>
</dbReference>
<evidence type="ECO:0000256" key="2">
    <source>
        <dbReference type="ARBA" id="ARBA00022801"/>
    </source>
</evidence>
<dbReference type="SFLD" id="SFLDG01135">
    <property type="entry name" value="C1.5.6:_HAD__Beta-PGM__Phospha"/>
    <property type="match status" value="1"/>
</dbReference>
<dbReference type="InterPro" id="IPR006439">
    <property type="entry name" value="HAD-SF_hydro_IA"/>
</dbReference>
<dbReference type="SFLD" id="SFLDG01129">
    <property type="entry name" value="C1.5:_HAD__Beta-PGM__Phosphata"/>
    <property type="match status" value="1"/>
</dbReference>
<organism evidence="5 6">
    <name type="scientific">Suttonella ornithocola</name>
    <dbReference type="NCBI Taxonomy" id="279832"/>
    <lineage>
        <taxon>Bacteria</taxon>
        <taxon>Pseudomonadati</taxon>
        <taxon>Pseudomonadota</taxon>
        <taxon>Gammaproteobacteria</taxon>
        <taxon>Cardiobacteriales</taxon>
        <taxon>Cardiobacteriaceae</taxon>
        <taxon>Suttonella</taxon>
    </lineage>
</organism>
<dbReference type="Pfam" id="PF13419">
    <property type="entry name" value="HAD_2"/>
    <property type="match status" value="1"/>
</dbReference>
<protein>
    <submittedName>
        <fullName evidence="5">Phosphoglycolate phosphatase</fullName>
        <ecNumber evidence="5">3.1.3.18</ecNumber>
    </submittedName>
</protein>
<keyword evidence="4" id="KW-0119">Carbohydrate metabolism</keyword>
<dbReference type="Proteomes" id="UP000254601">
    <property type="component" value="Unassembled WGS sequence"/>
</dbReference>
<dbReference type="NCBIfam" id="TIGR01509">
    <property type="entry name" value="HAD-SF-IA-v3"/>
    <property type="match status" value="1"/>
</dbReference>
<reference evidence="5 6" key="1">
    <citation type="submission" date="2018-06" db="EMBL/GenBank/DDBJ databases">
        <authorList>
            <consortium name="Pathogen Informatics"/>
            <person name="Doyle S."/>
        </authorList>
    </citation>
    <scope>NUCLEOTIDE SEQUENCE [LARGE SCALE GENOMIC DNA]</scope>
    <source>
        <strain evidence="5 6">NCTC13337</strain>
    </source>
</reference>
<dbReference type="NCBIfam" id="TIGR01549">
    <property type="entry name" value="HAD-SF-IA-v1"/>
    <property type="match status" value="1"/>
</dbReference>
<dbReference type="SFLD" id="SFLDS00003">
    <property type="entry name" value="Haloacid_Dehalogenase"/>
    <property type="match status" value="1"/>
</dbReference>